<keyword evidence="10" id="KW-1185">Reference proteome</keyword>
<evidence type="ECO:0000256" key="4">
    <source>
        <dbReference type="ARBA" id="ARBA00023002"/>
    </source>
</evidence>
<name>A0A4R3M4R1_9HYPH</name>
<dbReference type="PANTHER" id="PTHR31873:SF6">
    <property type="entry name" value="ASPARTATE DEHYDROGENASE DOMAIN-CONTAINING PROTEIN"/>
    <property type="match status" value="1"/>
</dbReference>
<dbReference type="GO" id="GO:0050661">
    <property type="term" value="F:NADP binding"/>
    <property type="evidence" value="ECO:0007669"/>
    <property type="project" value="UniProtKB-UniRule"/>
</dbReference>
<dbReference type="PIRSF" id="PIRSF005227">
    <property type="entry name" value="Asp_dh_NAD_syn"/>
    <property type="match status" value="1"/>
</dbReference>
<organism evidence="9 10">
    <name type="scientific">Aquabacter spiritensis</name>
    <dbReference type="NCBI Taxonomy" id="933073"/>
    <lineage>
        <taxon>Bacteria</taxon>
        <taxon>Pseudomonadati</taxon>
        <taxon>Pseudomonadota</taxon>
        <taxon>Alphaproteobacteria</taxon>
        <taxon>Hyphomicrobiales</taxon>
        <taxon>Xanthobacteraceae</taxon>
        <taxon>Aquabacter</taxon>
    </lineage>
</organism>
<accession>A0A4R3M4R1</accession>
<dbReference type="UniPathway" id="UPA00253">
    <property type="reaction ID" value="UER00456"/>
</dbReference>
<gene>
    <name evidence="6" type="primary">nadX</name>
    <name evidence="9" type="ORF">EDC64_103279</name>
</gene>
<dbReference type="InterPro" id="IPR036291">
    <property type="entry name" value="NAD(P)-bd_dom_sf"/>
</dbReference>
<dbReference type="InterPro" id="IPR011182">
    <property type="entry name" value="L-Asp_DH"/>
</dbReference>
<evidence type="ECO:0000256" key="2">
    <source>
        <dbReference type="ARBA" id="ARBA00022642"/>
    </source>
</evidence>
<dbReference type="Gene3D" id="3.30.360.10">
    <property type="entry name" value="Dihydrodipicolinate Reductase, domain 2"/>
    <property type="match status" value="1"/>
</dbReference>
<keyword evidence="5 6" id="KW-0520">NAD</keyword>
<dbReference type="GO" id="GO:0033735">
    <property type="term" value="F:aspartate dehydrogenase [NAD(P)+] activity"/>
    <property type="evidence" value="ECO:0007669"/>
    <property type="project" value="UniProtKB-EC"/>
</dbReference>
<dbReference type="NCBIfam" id="NF009828">
    <property type="entry name" value="PRK13303.1-3"/>
    <property type="match status" value="1"/>
</dbReference>
<dbReference type="AlphaFoldDB" id="A0A4R3M4R1"/>
<feature type="binding site" evidence="6">
    <location>
        <position position="120"/>
    </location>
    <ligand>
        <name>NAD(+)</name>
        <dbReference type="ChEBI" id="CHEBI:57540"/>
    </ligand>
</feature>
<dbReference type="InterPro" id="IPR002811">
    <property type="entry name" value="Asp_DH"/>
</dbReference>
<feature type="binding site" evidence="6">
    <location>
        <position position="186"/>
    </location>
    <ligand>
        <name>NAD(+)</name>
        <dbReference type="ChEBI" id="CHEBI:57540"/>
    </ligand>
</feature>
<dbReference type="GO" id="GO:0009435">
    <property type="term" value="P:NAD+ biosynthetic process"/>
    <property type="evidence" value="ECO:0007669"/>
    <property type="project" value="UniProtKB-UniRule"/>
</dbReference>
<dbReference type="EC" id="1.4.1.21" evidence="6"/>
<keyword evidence="2 6" id="KW-0662">Pyridine nucleotide biosynthesis</keyword>
<proteinExistence type="inferred from homology"/>
<dbReference type="Pfam" id="PF03447">
    <property type="entry name" value="NAD_binding_3"/>
    <property type="match status" value="1"/>
</dbReference>
<dbReference type="RefSeq" id="WP_132030687.1">
    <property type="nucleotide sequence ID" value="NZ_SMAI01000003.1"/>
</dbReference>
<dbReference type="OrthoDB" id="8456681at2"/>
<evidence type="ECO:0000256" key="5">
    <source>
        <dbReference type="ARBA" id="ARBA00023027"/>
    </source>
</evidence>
<dbReference type="GO" id="GO:0016639">
    <property type="term" value="F:oxidoreductase activity, acting on the CH-NH2 group of donors, NAD or NADP as acceptor"/>
    <property type="evidence" value="ECO:0007669"/>
    <property type="project" value="UniProtKB-UniRule"/>
</dbReference>
<feature type="domain" description="Aspartate dehydrogenase" evidence="7">
    <location>
        <begin position="165"/>
        <end position="250"/>
    </location>
</feature>
<evidence type="ECO:0000256" key="3">
    <source>
        <dbReference type="ARBA" id="ARBA00022857"/>
    </source>
</evidence>
<keyword evidence="4 6" id="KW-0560">Oxidoreductase</keyword>
<evidence type="ECO:0000256" key="6">
    <source>
        <dbReference type="HAMAP-Rule" id="MF_01265"/>
    </source>
</evidence>
<evidence type="ECO:0000259" key="7">
    <source>
        <dbReference type="Pfam" id="PF01958"/>
    </source>
</evidence>
<comment type="miscellaneous">
    <text evidence="6">The iminoaspartate product is unstable in aqueous solution and can decompose to oxaloacetate and ammonia.</text>
</comment>
<dbReference type="Gene3D" id="3.40.50.720">
    <property type="entry name" value="NAD(P)-binding Rossmann-like Domain"/>
    <property type="match status" value="1"/>
</dbReference>
<evidence type="ECO:0000313" key="10">
    <source>
        <dbReference type="Proteomes" id="UP000294664"/>
    </source>
</evidence>
<sequence length="263" mass="26291">MRIGLIGYGAMAAALRPLLEAEGAAVAAVLARPGSIDRIAAALPAGTLVTADPAAFAAAAPDVAVECAGHAGLRQHGPACLAAGLDLVIASVGALADPATEADLRAAARTGGRLVIPAGALAGLDALAAARHGGLESVRYVSRKAPRAWRGTAAQDLIDLDSIVEPTIFFEGNAREAALAFPQNANVVAAAALAGIGFTRTEVTLMADPDAAGNRHLLEAKGAFGDLSVAVLARPLAANPKTSYLAPLSLARAILNLGARVVV</sequence>
<protein>
    <recommendedName>
        <fullName evidence="6">L-aspartate dehydrogenase</fullName>
        <ecNumber evidence="6">1.4.1.21</ecNumber>
    </recommendedName>
</protein>
<dbReference type="HAMAP" id="MF_01265">
    <property type="entry name" value="NadX"/>
    <property type="match status" value="1"/>
</dbReference>
<comment type="caution">
    <text evidence="9">The sequence shown here is derived from an EMBL/GenBank/DDBJ whole genome shotgun (WGS) entry which is preliminary data.</text>
</comment>
<dbReference type="PANTHER" id="PTHR31873">
    <property type="entry name" value="L-ASPARTATE DEHYDROGENASE-RELATED"/>
    <property type="match status" value="1"/>
</dbReference>
<evidence type="ECO:0000259" key="8">
    <source>
        <dbReference type="Pfam" id="PF03447"/>
    </source>
</evidence>
<dbReference type="Pfam" id="PF01958">
    <property type="entry name" value="Asp_DH_C"/>
    <property type="match status" value="1"/>
</dbReference>
<evidence type="ECO:0000313" key="9">
    <source>
        <dbReference type="EMBL" id="TCT06175.1"/>
    </source>
</evidence>
<dbReference type="SUPFAM" id="SSF51735">
    <property type="entry name" value="NAD(P)-binding Rossmann-fold domains"/>
    <property type="match status" value="1"/>
</dbReference>
<dbReference type="GO" id="GO:0051287">
    <property type="term" value="F:NAD binding"/>
    <property type="evidence" value="ECO:0007669"/>
    <property type="project" value="UniProtKB-UniRule"/>
</dbReference>
<reference evidence="9 10" key="1">
    <citation type="submission" date="2019-03" db="EMBL/GenBank/DDBJ databases">
        <title>Genomic Encyclopedia of Type Strains, Phase IV (KMG-IV): sequencing the most valuable type-strain genomes for metagenomic binning, comparative biology and taxonomic classification.</title>
        <authorList>
            <person name="Goeker M."/>
        </authorList>
    </citation>
    <scope>NUCLEOTIDE SEQUENCE [LARGE SCALE GENOMIC DNA]</scope>
    <source>
        <strain evidence="9 10">DSM 9035</strain>
    </source>
</reference>
<comment type="pathway">
    <text evidence="6">Cofactor biosynthesis; NAD(+) biosynthesis; iminoaspartate from L-aspartate (dehydrogenase route): step 1/1.</text>
</comment>
<comment type="function">
    <text evidence="6">Specifically catalyzes the NAD or NADP-dependent dehydrogenation of L-aspartate to iminoaspartate.</text>
</comment>
<comment type="catalytic activity">
    <reaction evidence="6">
        <text>L-aspartate + NAD(+) + H2O = oxaloacetate + NH4(+) + NADH + H(+)</text>
        <dbReference type="Rhea" id="RHEA:11788"/>
        <dbReference type="ChEBI" id="CHEBI:15377"/>
        <dbReference type="ChEBI" id="CHEBI:15378"/>
        <dbReference type="ChEBI" id="CHEBI:16452"/>
        <dbReference type="ChEBI" id="CHEBI:28938"/>
        <dbReference type="ChEBI" id="CHEBI:29991"/>
        <dbReference type="ChEBI" id="CHEBI:57540"/>
        <dbReference type="ChEBI" id="CHEBI:57945"/>
        <dbReference type="EC" id="1.4.1.21"/>
    </reaction>
</comment>
<evidence type="ECO:0000256" key="1">
    <source>
        <dbReference type="ARBA" id="ARBA00008331"/>
    </source>
</evidence>
<dbReference type="InterPro" id="IPR020626">
    <property type="entry name" value="Asp_DH_prok"/>
</dbReference>
<dbReference type="SUPFAM" id="SSF55347">
    <property type="entry name" value="Glyceraldehyde-3-phosphate dehydrogenase-like, C-terminal domain"/>
    <property type="match status" value="1"/>
</dbReference>
<keyword evidence="3 6" id="KW-0521">NADP</keyword>
<comment type="similarity">
    <text evidence="1 6">Belongs to the L-aspartate dehydrogenase family.</text>
</comment>
<dbReference type="InterPro" id="IPR005106">
    <property type="entry name" value="Asp/hSer_DH_NAD-bd"/>
</dbReference>
<dbReference type="Proteomes" id="UP000294664">
    <property type="component" value="Unassembled WGS sequence"/>
</dbReference>
<comment type="catalytic activity">
    <reaction evidence="6">
        <text>L-aspartate + NADP(+) + H2O = oxaloacetate + NH4(+) + NADPH + H(+)</text>
        <dbReference type="Rhea" id="RHEA:11784"/>
        <dbReference type="ChEBI" id="CHEBI:15377"/>
        <dbReference type="ChEBI" id="CHEBI:15378"/>
        <dbReference type="ChEBI" id="CHEBI:16452"/>
        <dbReference type="ChEBI" id="CHEBI:28938"/>
        <dbReference type="ChEBI" id="CHEBI:29991"/>
        <dbReference type="ChEBI" id="CHEBI:57783"/>
        <dbReference type="ChEBI" id="CHEBI:58349"/>
        <dbReference type="EC" id="1.4.1.21"/>
    </reaction>
</comment>
<dbReference type="EMBL" id="SMAI01000003">
    <property type="protein sequence ID" value="TCT06175.1"/>
    <property type="molecule type" value="Genomic_DNA"/>
</dbReference>
<feature type="domain" description="Aspartate/homoserine dehydrogenase NAD-binding" evidence="8">
    <location>
        <begin position="7"/>
        <end position="113"/>
    </location>
</feature>
<feature type="active site" evidence="6">
    <location>
        <position position="216"/>
    </location>
</feature>